<proteinExistence type="predicted"/>
<evidence type="ECO:0000313" key="3">
    <source>
        <dbReference type="Proteomes" id="UP000675880"/>
    </source>
</evidence>
<feature type="domain" description="Methyltransferase type 11" evidence="1">
    <location>
        <begin position="45"/>
        <end position="139"/>
    </location>
</feature>
<dbReference type="PANTHER" id="PTHR43591">
    <property type="entry name" value="METHYLTRANSFERASE"/>
    <property type="match status" value="1"/>
</dbReference>
<keyword evidence="3" id="KW-1185">Reference proteome</keyword>
<reference evidence="2 3" key="1">
    <citation type="submission" date="2021-02" db="EMBL/GenBank/DDBJ databases">
        <authorList>
            <person name="Han P."/>
        </authorList>
    </citation>
    <scope>NUCLEOTIDE SEQUENCE [LARGE SCALE GENOMIC DNA]</scope>
    <source>
        <strain evidence="2">Candidatus Nitrospira sp. ZN2</strain>
    </source>
</reference>
<dbReference type="Pfam" id="PF08241">
    <property type="entry name" value="Methyltransf_11"/>
    <property type="match status" value="1"/>
</dbReference>
<dbReference type="InterPro" id="IPR013216">
    <property type="entry name" value="Methyltransf_11"/>
</dbReference>
<evidence type="ECO:0000313" key="2">
    <source>
        <dbReference type="EMBL" id="CAE6804705.1"/>
    </source>
</evidence>
<accession>A0ABN7MG97</accession>
<evidence type="ECO:0000259" key="1">
    <source>
        <dbReference type="Pfam" id="PF08241"/>
    </source>
</evidence>
<protein>
    <submittedName>
        <fullName evidence="2">Methyltransf_11 domain-containing protein</fullName>
    </submittedName>
</protein>
<comment type="caution">
    <text evidence="2">The sequence shown here is derived from an EMBL/GenBank/DDBJ whole genome shotgun (WGS) entry which is preliminary data.</text>
</comment>
<dbReference type="EMBL" id="CAJNBJ010000022">
    <property type="protein sequence ID" value="CAE6804705.1"/>
    <property type="molecule type" value="Genomic_DNA"/>
</dbReference>
<name>A0ABN7MG97_9BACT</name>
<organism evidence="2 3">
    <name type="scientific">Nitrospira defluvii</name>
    <dbReference type="NCBI Taxonomy" id="330214"/>
    <lineage>
        <taxon>Bacteria</taxon>
        <taxon>Pseudomonadati</taxon>
        <taxon>Nitrospirota</taxon>
        <taxon>Nitrospiria</taxon>
        <taxon>Nitrospirales</taxon>
        <taxon>Nitrospiraceae</taxon>
        <taxon>Nitrospira</taxon>
    </lineage>
</organism>
<gene>
    <name evidence="2" type="ORF">NSPZN2_90033</name>
</gene>
<dbReference type="InterPro" id="IPR029063">
    <property type="entry name" value="SAM-dependent_MTases_sf"/>
</dbReference>
<dbReference type="RefSeq" id="WP_213044365.1">
    <property type="nucleotide sequence ID" value="NZ_CAJNBJ010000022.1"/>
</dbReference>
<sequence length="256" mass="29449">MSLRTRLFNIYWTLRGAIAPSLRYSQYWYEEALKRYVTPSVEWVEIGCGHAVLPSWRANEERQLVKTCKAIFGIDYDLPSLKAHRNISKKLRGDVTKLPFRNGAFDLVTANMVVEHLDHPDEQFREISRILKPNGVFLFHTPNAYGYGVILSKIVPEWLKGKLIYLLEGRQEHDVFPTHYKANTEAQVKALAQANGFEVLQLDLIPTDAIFAMFPPLAALELLWIRLLMTQPFRNLRTNMIVALRKSAKPYHVALG</sequence>
<dbReference type="Gene3D" id="3.40.50.150">
    <property type="entry name" value="Vaccinia Virus protein VP39"/>
    <property type="match status" value="1"/>
</dbReference>
<dbReference type="SUPFAM" id="SSF53335">
    <property type="entry name" value="S-adenosyl-L-methionine-dependent methyltransferases"/>
    <property type="match status" value="1"/>
</dbReference>
<dbReference type="Proteomes" id="UP000675880">
    <property type="component" value="Unassembled WGS sequence"/>
</dbReference>
<dbReference type="CDD" id="cd02440">
    <property type="entry name" value="AdoMet_MTases"/>
    <property type="match status" value="1"/>
</dbReference>